<dbReference type="InterPro" id="IPR015890">
    <property type="entry name" value="Chorismate_C"/>
</dbReference>
<evidence type="ECO:0000313" key="5">
    <source>
        <dbReference type="Proteomes" id="UP000247389"/>
    </source>
</evidence>
<name>A0A1G6JJC0_9FIRM</name>
<dbReference type="Pfam" id="PF00425">
    <property type="entry name" value="Chorismate_bind"/>
    <property type="match status" value="1"/>
</dbReference>
<protein>
    <submittedName>
        <fullName evidence="3">Anthranilate synthase component 1</fullName>
    </submittedName>
    <submittedName>
        <fullName evidence="4">Anthranilate synthase, component I</fullName>
    </submittedName>
</protein>
<dbReference type="InterPro" id="IPR006805">
    <property type="entry name" value="Anth_synth_I_N"/>
</dbReference>
<dbReference type="Proteomes" id="UP000324896">
    <property type="component" value="Unassembled WGS sequence"/>
</dbReference>
<dbReference type="InterPro" id="IPR019999">
    <property type="entry name" value="Anth_synth_I-like"/>
</dbReference>
<gene>
    <name evidence="3" type="ORF">C8C78_11320</name>
    <name evidence="4" type="ORF">SAMN04488597_10346</name>
</gene>
<dbReference type="AlphaFoldDB" id="A0A1G6JJC0"/>
<accession>A0A1G6JJC0</accession>
<evidence type="ECO:0000313" key="6">
    <source>
        <dbReference type="Proteomes" id="UP000324896"/>
    </source>
</evidence>
<dbReference type="Pfam" id="PF04715">
    <property type="entry name" value="Anth_synt_I_N"/>
    <property type="match status" value="1"/>
</dbReference>
<dbReference type="PANTHER" id="PTHR11236">
    <property type="entry name" value="AMINOBENZOATE/ANTHRANILATE SYNTHASE"/>
    <property type="match status" value="1"/>
</dbReference>
<evidence type="ECO:0000313" key="3">
    <source>
        <dbReference type="EMBL" id="PXV65574.1"/>
    </source>
</evidence>
<feature type="domain" description="Anthranilate synthase component I N-terminal" evidence="2">
    <location>
        <begin position="26"/>
        <end position="166"/>
    </location>
</feature>
<evidence type="ECO:0000313" key="4">
    <source>
        <dbReference type="EMBL" id="SDC18882.1"/>
    </source>
</evidence>
<dbReference type="PANTHER" id="PTHR11236:SF9">
    <property type="entry name" value="ANTHRANILATE SYNTHASE COMPONENT 1"/>
    <property type="match status" value="1"/>
</dbReference>
<dbReference type="EMBL" id="QICM01000013">
    <property type="protein sequence ID" value="PXV65574.1"/>
    <property type="molecule type" value="Genomic_DNA"/>
</dbReference>
<dbReference type="Gene3D" id="3.60.120.10">
    <property type="entry name" value="Anthranilate synthase"/>
    <property type="match status" value="1"/>
</dbReference>
<feature type="domain" description="Chorismate-utilising enzyme C-terminal" evidence="1">
    <location>
        <begin position="228"/>
        <end position="481"/>
    </location>
</feature>
<proteinExistence type="predicted"/>
<dbReference type="EMBL" id="FMYT01000003">
    <property type="protein sequence ID" value="SDC18882.1"/>
    <property type="molecule type" value="Genomic_DNA"/>
</dbReference>
<reference evidence="3 5" key="2">
    <citation type="submission" date="2018-04" db="EMBL/GenBank/DDBJ databases">
        <title>Subsurface microbial communities from deep shales in Ohio and West Virginia, USA.</title>
        <authorList>
            <person name="Wrighton K."/>
        </authorList>
    </citation>
    <scope>NUCLEOTIDE SEQUENCE [LARGE SCALE GENOMIC DNA]</scope>
    <source>
        <strain evidence="3 5">MSL28</strain>
    </source>
</reference>
<dbReference type="PRINTS" id="PR00095">
    <property type="entry name" value="ANTSNTHASEI"/>
</dbReference>
<organism evidence="4 6">
    <name type="scientific">Halanaerobium congolense</name>
    <dbReference type="NCBI Taxonomy" id="54121"/>
    <lineage>
        <taxon>Bacteria</taxon>
        <taxon>Bacillati</taxon>
        <taxon>Bacillota</taxon>
        <taxon>Clostridia</taxon>
        <taxon>Halanaerobiales</taxon>
        <taxon>Halanaerobiaceae</taxon>
        <taxon>Halanaerobium</taxon>
    </lineage>
</organism>
<evidence type="ECO:0000259" key="2">
    <source>
        <dbReference type="Pfam" id="PF04715"/>
    </source>
</evidence>
<dbReference type="Proteomes" id="UP000247389">
    <property type="component" value="Unassembled WGS sequence"/>
</dbReference>
<dbReference type="GO" id="GO:0000162">
    <property type="term" value="P:L-tryptophan biosynthetic process"/>
    <property type="evidence" value="ECO:0007669"/>
    <property type="project" value="TreeGrafter"/>
</dbReference>
<dbReference type="SUPFAM" id="SSF56322">
    <property type="entry name" value="ADC synthase"/>
    <property type="match status" value="1"/>
</dbReference>
<dbReference type="InterPro" id="IPR005801">
    <property type="entry name" value="ADC_synthase"/>
</dbReference>
<evidence type="ECO:0000259" key="1">
    <source>
        <dbReference type="Pfam" id="PF00425"/>
    </source>
</evidence>
<sequence length="502" mass="57223">MKNREEFLELTAEYNLIPIYDEFIADIETPISLYKKLALNKDYSYLLESSENDRYSFIGLKPAAVIKNYNDHLEVIKAGKKENLIGQEIVPYLQQQLAELKVYENEKLPPFSGGFVGYFNYEMIEKWEQIYHLEADKELKKDNTPLSLLVMSKIILAYDHLHNTVKIINNLKVDQELSRGEKEKIYLQAKEEIKKVKTEIENSSSELKPKKIKLDSREKKILKSNTSKREYKKMVEKAKAHIRAGDIFQIVLSQKFSIKNDLPPFKIYRALRSVNPSPYSFYLNFPEIRIIGSSPEVLVRVRGQRVMTRPLAGTRPRGKDSREDQELKMDLLNDEKEKAEHTMLLDLGRNDLSRIAAPGSVEVTELMEVEFYSKVMHIVSQVEADLREGLDSLDVLQAVFPAGTVSGAPKIKAVELIDGLEKEARGVYAGTIAYLSFNGNLDSCITIRTFSLVEGRLNLQVGAGIVADSDPIKEYQETLSKGQALFEALKVVREDGIRDFSN</sequence>
<dbReference type="RefSeq" id="WP_110300930.1">
    <property type="nucleotide sequence ID" value="NZ_FMYT01000003.1"/>
</dbReference>
<reference evidence="4 6" key="1">
    <citation type="submission" date="2016-10" db="EMBL/GenBank/DDBJ databases">
        <authorList>
            <person name="Varghese N."/>
            <person name="Submissions S."/>
        </authorList>
    </citation>
    <scope>NUCLEOTIDE SEQUENCE [LARGE SCALE GENOMIC DNA]</scope>
    <source>
        <strain evidence="4 6">WG10</strain>
    </source>
</reference>